<sequence>METDIYPLSVSRQYIKFLIHQMRTSNSPKITFRKGFQPDPLCSILVKSFHPCVERPRDSGPKHLVSESKESGAVCNHGLAFVVLPQWVGKETPQTKNCNQKTPGTIRKALYSSLTCLPFMGVCCIPIPGD</sequence>
<protein>
    <submittedName>
        <fullName evidence="1">Uncharacterized protein</fullName>
    </submittedName>
</protein>
<reference evidence="1 2" key="1">
    <citation type="journal article" date="2022" name="Nat. Ecol. Evol.">
        <title>A masculinizing supergene underlies an exaggerated male reproductive morph in a spider.</title>
        <authorList>
            <person name="Hendrickx F."/>
            <person name="De Corte Z."/>
            <person name="Sonet G."/>
            <person name="Van Belleghem S.M."/>
            <person name="Kostlbacher S."/>
            <person name="Vangestel C."/>
        </authorList>
    </citation>
    <scope>NUCLEOTIDE SEQUENCE [LARGE SCALE GENOMIC DNA]</scope>
    <source>
        <strain evidence="1">W744_W776</strain>
    </source>
</reference>
<keyword evidence="2" id="KW-1185">Reference proteome</keyword>
<comment type="caution">
    <text evidence="1">The sequence shown here is derived from an EMBL/GenBank/DDBJ whole genome shotgun (WGS) entry which is preliminary data.</text>
</comment>
<gene>
    <name evidence="1" type="ORF">JTE90_004659</name>
</gene>
<proteinExistence type="predicted"/>
<dbReference type="EMBL" id="JAFNEN010000229">
    <property type="protein sequence ID" value="KAG8188849.1"/>
    <property type="molecule type" value="Genomic_DNA"/>
</dbReference>
<dbReference type="AlphaFoldDB" id="A0AAV6UXH7"/>
<evidence type="ECO:0000313" key="2">
    <source>
        <dbReference type="Proteomes" id="UP000827092"/>
    </source>
</evidence>
<evidence type="ECO:0000313" key="1">
    <source>
        <dbReference type="EMBL" id="KAG8188849.1"/>
    </source>
</evidence>
<organism evidence="1 2">
    <name type="scientific">Oedothorax gibbosus</name>
    <dbReference type="NCBI Taxonomy" id="931172"/>
    <lineage>
        <taxon>Eukaryota</taxon>
        <taxon>Metazoa</taxon>
        <taxon>Ecdysozoa</taxon>
        <taxon>Arthropoda</taxon>
        <taxon>Chelicerata</taxon>
        <taxon>Arachnida</taxon>
        <taxon>Araneae</taxon>
        <taxon>Araneomorphae</taxon>
        <taxon>Entelegynae</taxon>
        <taxon>Araneoidea</taxon>
        <taxon>Linyphiidae</taxon>
        <taxon>Erigoninae</taxon>
        <taxon>Oedothorax</taxon>
    </lineage>
</organism>
<dbReference type="Proteomes" id="UP000827092">
    <property type="component" value="Unassembled WGS sequence"/>
</dbReference>
<accession>A0AAV6UXH7</accession>
<name>A0AAV6UXH7_9ARAC</name>